<feature type="compositionally biased region" description="Polar residues" evidence="4">
    <location>
        <begin position="1"/>
        <end position="16"/>
    </location>
</feature>
<keyword evidence="7" id="KW-1185">Reference proteome</keyword>
<dbReference type="UniPathway" id="UPA00143"/>
<dbReference type="Gene3D" id="3.30.710.10">
    <property type="entry name" value="Potassium Channel Kv1.1, Chain A"/>
    <property type="match status" value="1"/>
</dbReference>
<organism evidence="6 7">
    <name type="scientific">Papaver somniferum</name>
    <name type="common">Opium poppy</name>
    <dbReference type="NCBI Taxonomy" id="3469"/>
    <lineage>
        <taxon>Eukaryota</taxon>
        <taxon>Viridiplantae</taxon>
        <taxon>Streptophyta</taxon>
        <taxon>Embryophyta</taxon>
        <taxon>Tracheophyta</taxon>
        <taxon>Spermatophyta</taxon>
        <taxon>Magnoliopsida</taxon>
        <taxon>Ranunculales</taxon>
        <taxon>Papaveraceae</taxon>
        <taxon>Papaveroideae</taxon>
        <taxon>Papaver</taxon>
    </lineage>
</organism>
<sequence>MAAAATTEQFKTQTQIKPKRRKRRETTITTSATTTATDLPLLLHHHQQPTIVSPDSSWCCSVSSNSKPQPPPTKISSPPSSNFTATTTQTDQKPQKPRNSSPSKSTFKLNFSSPGRVSPLMDSSSGSVSSPSYVGVVNGIGGGGGGNGGVVGGGNPYVSYPSSYSKFNSALNAGLLNPNSPPPDKTRSSPTLFEMMSNEQDIIHPRPNITSNTHIQPHQNPNNHHPQYNNVPLINGKPSISIQDRQIMLQRRLEEITSMNNDSNGGVYGGIRFNDLIGSDVKLTLSSKDGLSVTMNVHRQILVANSRFFADKLSDKWSKQQRSLPHIVEISDCDDVEVYIETLRLMYSSKDLKKKLMREDVSKVLGILKVSAAIEFDAGVLSCLEYLEAVPWAEDEEVKVASILSQLRLEGSGAGEVLKRVSVEVVAGPEEVSNSEEVLLKLLQVVLEGKDEKARREMKGLVSKLLRENSSQNDLSKESLYSACDECLELLRVYFLRAATSDLQDVSQISRQADNLHWILDILIDRQIAGDFLETWANQFELAEAHTKVPAIHRYEVSRVTSRLFVGIGKGQILGSKEVRCLLLRTWLDPFYSDFGWMRRAWKGLDRHLIEDGLSNTILTLPLAWQQEILLAWFNRFLNSGEDCPNIQRGFQVWWRRAFWRRNGESERPRLLRIAAAACENP</sequence>
<comment type="pathway">
    <text evidence="2">Protein modification; protein ubiquitination.</text>
</comment>
<evidence type="ECO:0000256" key="2">
    <source>
        <dbReference type="ARBA" id="ARBA00004906"/>
    </source>
</evidence>
<feature type="compositionally biased region" description="Low complexity" evidence="4">
    <location>
        <begin position="117"/>
        <end position="130"/>
    </location>
</feature>
<dbReference type="Proteomes" id="UP000316621">
    <property type="component" value="Chromosome 8"/>
</dbReference>
<dbReference type="Gramene" id="RZC72725">
    <property type="protein sequence ID" value="RZC72725"/>
    <property type="gene ID" value="C5167_048205"/>
</dbReference>
<feature type="compositionally biased region" description="Low complexity" evidence="4">
    <location>
        <begin position="53"/>
        <end position="67"/>
    </location>
</feature>
<dbReference type="GO" id="GO:0016567">
    <property type="term" value="P:protein ubiquitination"/>
    <property type="evidence" value="ECO:0007669"/>
    <property type="project" value="UniProtKB-UniPathway"/>
</dbReference>
<feature type="domain" description="BTB" evidence="5">
    <location>
        <begin position="279"/>
        <end position="350"/>
    </location>
</feature>
<evidence type="ECO:0000313" key="7">
    <source>
        <dbReference type="Proteomes" id="UP000316621"/>
    </source>
</evidence>
<gene>
    <name evidence="6" type="ORF">C5167_048205</name>
</gene>
<protein>
    <recommendedName>
        <fullName evidence="5">BTB domain-containing protein</fullName>
    </recommendedName>
</protein>
<dbReference type="EMBL" id="CM010722">
    <property type="protein sequence ID" value="RZC72725.1"/>
    <property type="molecule type" value="Genomic_DNA"/>
</dbReference>
<evidence type="ECO:0000259" key="5">
    <source>
        <dbReference type="PROSITE" id="PS50097"/>
    </source>
</evidence>
<reference evidence="6 7" key="1">
    <citation type="journal article" date="2018" name="Science">
        <title>The opium poppy genome and morphinan production.</title>
        <authorList>
            <person name="Guo L."/>
            <person name="Winzer T."/>
            <person name="Yang X."/>
            <person name="Li Y."/>
            <person name="Ning Z."/>
            <person name="He Z."/>
            <person name="Teodor R."/>
            <person name="Lu Y."/>
            <person name="Bowser T.A."/>
            <person name="Graham I.A."/>
            <person name="Ye K."/>
        </authorList>
    </citation>
    <scope>NUCLEOTIDE SEQUENCE [LARGE SCALE GENOMIC DNA]</scope>
    <source>
        <strain evidence="7">cv. HN1</strain>
        <tissue evidence="6">Leaves</tissue>
    </source>
</reference>
<evidence type="ECO:0000256" key="3">
    <source>
        <dbReference type="ARBA" id="ARBA00022786"/>
    </source>
</evidence>
<feature type="region of interest" description="Disordered" evidence="4">
    <location>
        <begin position="1"/>
        <end position="41"/>
    </location>
</feature>
<dbReference type="CDD" id="cd18186">
    <property type="entry name" value="BTB_POZ_ZBTB_KLHL-like"/>
    <property type="match status" value="1"/>
</dbReference>
<name>A0A4Y7KLG7_PAPSO</name>
<feature type="compositionally biased region" description="Low complexity" evidence="4">
    <location>
        <begin position="27"/>
        <end position="41"/>
    </location>
</feature>
<evidence type="ECO:0000256" key="4">
    <source>
        <dbReference type="SAM" id="MobiDB-lite"/>
    </source>
</evidence>
<dbReference type="SUPFAM" id="SSF54695">
    <property type="entry name" value="POZ domain"/>
    <property type="match status" value="1"/>
</dbReference>
<dbReference type="PANTHER" id="PTHR31060">
    <property type="entry name" value="OSJNBA0011J08.25 PROTEIN-RELATED"/>
    <property type="match status" value="1"/>
</dbReference>
<dbReference type="InterPro" id="IPR000210">
    <property type="entry name" value="BTB/POZ_dom"/>
</dbReference>
<dbReference type="OMA" id="MAHEQEM"/>
<keyword evidence="3" id="KW-0833">Ubl conjugation pathway</keyword>
<proteinExistence type="predicted"/>
<dbReference type="Pfam" id="PF25553">
    <property type="entry name" value="BTB-POZ_ANK-like"/>
    <property type="match status" value="1"/>
</dbReference>
<feature type="region of interest" description="Disordered" evidence="4">
    <location>
        <begin position="53"/>
        <end position="130"/>
    </location>
</feature>
<dbReference type="InterPro" id="IPR038920">
    <property type="entry name" value="At3g05675-like"/>
</dbReference>
<dbReference type="InterPro" id="IPR011333">
    <property type="entry name" value="SKP1/BTB/POZ_sf"/>
</dbReference>
<dbReference type="PROSITE" id="PS50097">
    <property type="entry name" value="BTB"/>
    <property type="match status" value="1"/>
</dbReference>
<feature type="compositionally biased region" description="Low complexity" evidence="4">
    <location>
        <begin position="74"/>
        <end position="90"/>
    </location>
</feature>
<evidence type="ECO:0000256" key="1">
    <source>
        <dbReference type="ARBA" id="ARBA00002668"/>
    </source>
</evidence>
<dbReference type="PANTHER" id="PTHR31060:SF3">
    <property type="entry name" value="OS04G0579700 PROTEIN"/>
    <property type="match status" value="1"/>
</dbReference>
<feature type="compositionally biased region" description="Polar residues" evidence="4">
    <location>
        <begin position="97"/>
        <end position="115"/>
    </location>
</feature>
<dbReference type="InterPro" id="IPR058039">
    <property type="entry name" value="At3g05675-like_ankyrin"/>
</dbReference>
<dbReference type="OrthoDB" id="1903255at2759"/>
<accession>A0A4Y7KLG7</accession>
<comment type="function">
    <text evidence="1">May act as a substrate-specific adapter of an E3 ubiquitin-protein ligase complex (CUL3-RBX1-BTB) which mediates the ubiquitination and subsequent proteasomal degradation of target proteins.</text>
</comment>
<evidence type="ECO:0000313" key="6">
    <source>
        <dbReference type="EMBL" id="RZC72725.1"/>
    </source>
</evidence>
<dbReference type="AlphaFoldDB" id="A0A4Y7KLG7"/>